<protein>
    <submittedName>
        <fullName evidence="3">PKD domain-containing protein</fullName>
    </submittedName>
</protein>
<dbReference type="Pfam" id="PF18911">
    <property type="entry name" value="PKD_4"/>
    <property type="match status" value="1"/>
</dbReference>
<evidence type="ECO:0000256" key="1">
    <source>
        <dbReference type="ARBA" id="ARBA00022729"/>
    </source>
</evidence>
<dbReference type="Proteomes" id="UP000184171">
    <property type="component" value="Unassembled WGS sequence"/>
</dbReference>
<dbReference type="STRING" id="1122189.SAMN02745165_00812"/>
<evidence type="ECO:0000313" key="3">
    <source>
        <dbReference type="EMBL" id="SHI76931.1"/>
    </source>
</evidence>
<dbReference type="InterPro" id="IPR013783">
    <property type="entry name" value="Ig-like_fold"/>
</dbReference>
<dbReference type="InterPro" id="IPR000601">
    <property type="entry name" value="PKD_dom"/>
</dbReference>
<dbReference type="AlphaFoldDB" id="A0A1M6DUR0"/>
<dbReference type="InterPro" id="IPR035986">
    <property type="entry name" value="PKD_dom_sf"/>
</dbReference>
<dbReference type="SUPFAM" id="SSF48695">
    <property type="entry name" value="Multiheme cytochromes"/>
    <property type="match status" value="1"/>
</dbReference>
<name>A0A1M6DUR0_MALRU</name>
<dbReference type="SUPFAM" id="SSF49299">
    <property type="entry name" value="PKD domain"/>
    <property type="match status" value="1"/>
</dbReference>
<feature type="domain" description="PKD" evidence="2">
    <location>
        <begin position="791"/>
        <end position="890"/>
    </location>
</feature>
<sequence length="984" mass="105196">MNSVNDPTTGLDCVPFNYGTEADFVKKVDLSVAGQLMDCAECHVGGGAMEYIPNTDLNARIRLDEMATTNVPGFGGTVAGAPITSASYTAFNYFIDTYDVDGDGDTAEAQYMDYAQAGVMEMDCFLCHLPGYDYVERRHQMRTGKLGTLPAIGAGLATDNGAAFGAADFGTTVVYDESQLDASGTNLQLSGTWMDENVAGVPDSTNCAFCHFNEFSVDWKKRGDHWAPDGQVDFQYEVHYNLGCMGCHQRDAAEQLSWQGQDATSLAENYSPMAAGSLGHDPAKGMYAQYSGLFNMNDNVQFKDCVDCHSNGTAGQSYGAPNPAAAHAAAGLTAVVAQGPTADGVAKASHIDFMHCSACHSRKANSYDWGNTGNPLIDATGKDEEGRLTDHENDYVLKEDMTDNTGLGWFKGKLRRISPSATMFWRDKNDFPNTLGGVDANFDDRPHGMDSLLMTDVLAVNEDNGWASITEDHHGNITPADFAERITAFNSYIDTKAGVAAGTAKTKFSIFHVNFMNQHAVSPANMAFGVNGCTDCHDAGAEFWNGSINTAGDNNMMVYGPSTSQRVPFTKVNGFSQASDWHPNTFDKFAARTIAIQISNVPYDTPVTDEIINVDSDGDGIADTTDGILDTGDGVADSLTTRPVDRAEIMYETTFMGAADYAAEYEGGTIDFSGFEKGWQLIVQVNDGTERLKMVSTDIADVAGLLANLGTNMTDGTFGFTITANTAGDGIKVTGTGGNLIRLRAGNAASFGLTHAAYKNTPWTAVDGRTFNGRADWVAYLNEPKALPAAGEAIIVGLPATVEVGSTVTLTADETANDDAGSVSYSWICNDTTDDPETPDVNEGILDGPVVDKTFSKIGTWTVTLRVVDAYGDLITVSQVVQVTAPAPAADIALVLPAAPAGTGNTVRFSNLPASYTMLYIIWGDGSRQKVYPTGSPASVDVDHTFSTSSRYFNGTDYRYLSTVYVYNGGARVDINREYLFIAP</sequence>
<dbReference type="EMBL" id="FQZT01000002">
    <property type="protein sequence ID" value="SHI76931.1"/>
    <property type="molecule type" value="Genomic_DNA"/>
</dbReference>
<keyword evidence="1" id="KW-0732">Signal</keyword>
<accession>A0A1M6DUR0</accession>
<reference evidence="3 4" key="1">
    <citation type="submission" date="2016-11" db="EMBL/GenBank/DDBJ databases">
        <authorList>
            <person name="Jaros S."/>
            <person name="Januszkiewicz K."/>
            <person name="Wedrychowicz H."/>
        </authorList>
    </citation>
    <scope>NUCLEOTIDE SEQUENCE [LARGE SCALE GENOMIC DNA]</scope>
    <source>
        <strain evidence="3 4">DSM 5091</strain>
    </source>
</reference>
<keyword evidence="4" id="KW-1185">Reference proteome</keyword>
<evidence type="ECO:0000313" key="4">
    <source>
        <dbReference type="Proteomes" id="UP000184171"/>
    </source>
</evidence>
<dbReference type="PROSITE" id="PS50093">
    <property type="entry name" value="PKD"/>
    <property type="match status" value="1"/>
</dbReference>
<gene>
    <name evidence="3" type="ORF">SAMN02745165_00812</name>
</gene>
<dbReference type="Gene3D" id="2.60.40.10">
    <property type="entry name" value="Immunoglobulins"/>
    <property type="match status" value="1"/>
</dbReference>
<dbReference type="InterPro" id="IPR051829">
    <property type="entry name" value="Multiheme_Cytochr_ET"/>
</dbReference>
<dbReference type="CDD" id="cd00146">
    <property type="entry name" value="PKD"/>
    <property type="match status" value="1"/>
</dbReference>
<organism evidence="3 4">
    <name type="scientific">Malonomonas rubra DSM 5091</name>
    <dbReference type="NCBI Taxonomy" id="1122189"/>
    <lineage>
        <taxon>Bacteria</taxon>
        <taxon>Pseudomonadati</taxon>
        <taxon>Thermodesulfobacteriota</taxon>
        <taxon>Desulfuromonadia</taxon>
        <taxon>Desulfuromonadales</taxon>
        <taxon>Geopsychrobacteraceae</taxon>
        <taxon>Malonomonas</taxon>
    </lineage>
</organism>
<proteinExistence type="predicted"/>
<dbReference type="PANTHER" id="PTHR35038">
    <property type="entry name" value="DISSIMILATORY SULFITE REDUCTASE SIRA"/>
    <property type="match status" value="1"/>
</dbReference>
<dbReference type="InterPro" id="IPR036280">
    <property type="entry name" value="Multihaem_cyt_sf"/>
</dbReference>
<evidence type="ECO:0000259" key="2">
    <source>
        <dbReference type="PROSITE" id="PS50093"/>
    </source>
</evidence>